<protein>
    <recommendedName>
        <fullName evidence="10">DNA repair nuclease/redox regulator APEX1</fullName>
        <shortName evidence="10">APEN</shortName>
        <shortName evidence="10">REF-1</shortName>
        <ecNumber evidence="10">3.1.11.2</ecNumber>
        <ecNumber evidence="10">3.1.21.-</ecNumber>
    </recommendedName>
    <alternativeName>
        <fullName evidence="10">APEX nuclease</fullName>
    </alternativeName>
    <alternativeName>
        <fullName evidence="10">Apurinic-apyrimidinic endonuclease 1</fullName>
    </alternativeName>
    <alternativeName>
        <fullName evidence="10">Redox factor-1</fullName>
    </alternativeName>
    <component>
        <recommendedName>
            <fullName evidence="10">DNA repair nuclease/redox regulator APEX1, mitochondrial</fullName>
        </recommendedName>
    </component>
</protein>
<evidence type="ECO:0000256" key="4">
    <source>
        <dbReference type="ARBA" id="ARBA00022723"/>
    </source>
</evidence>
<keyword evidence="5" id="KW-0378">Hydrolase</keyword>
<dbReference type="PANTHER" id="PTHR22748:SF6">
    <property type="entry name" value="DNA-(APURINIC OR APYRIMIDINIC SITE) ENDONUCLEASE"/>
    <property type="match status" value="1"/>
</dbReference>
<accession>E0VA47</accession>
<keyword evidence="10" id="KW-0227">DNA damage</keyword>
<dbReference type="EnsemblMetazoa" id="PHUM026780-RA">
    <property type="protein sequence ID" value="PHUM026780-PA"/>
    <property type="gene ID" value="PHUM026780"/>
</dbReference>
<feature type="region of interest" description="Disordered" evidence="11">
    <location>
        <begin position="22"/>
        <end position="49"/>
    </location>
</feature>
<feature type="site" description="Transition state stabilizer" evidence="9">
    <location>
        <position position="225"/>
    </location>
</feature>
<feature type="binding site" evidence="8">
    <location>
        <position position="84"/>
    </location>
    <ligand>
        <name>Mg(2+)</name>
        <dbReference type="ChEBI" id="CHEBI:18420"/>
        <label>1</label>
    </ligand>
</feature>
<evidence type="ECO:0000256" key="5">
    <source>
        <dbReference type="ARBA" id="ARBA00022801"/>
    </source>
</evidence>
<dbReference type="RefSeq" id="XP_002422991.1">
    <property type="nucleotide sequence ID" value="XM_002422946.1"/>
</dbReference>
<dbReference type="OMA" id="YEVAHVG"/>
<dbReference type="InterPro" id="IPR004808">
    <property type="entry name" value="AP_endonuc_1"/>
</dbReference>
<evidence type="ECO:0000256" key="8">
    <source>
        <dbReference type="PIRSR" id="PIRSR604808-2"/>
    </source>
</evidence>
<reference evidence="13" key="2">
    <citation type="submission" date="2007-04" db="EMBL/GenBank/DDBJ databases">
        <title>The genome of the human body louse.</title>
        <authorList>
            <consortium name="The Human Body Louse Genome Consortium"/>
            <person name="Kirkness E."/>
            <person name="Walenz B."/>
            <person name="Hass B."/>
            <person name="Bruggner R."/>
            <person name="Strausberg R."/>
        </authorList>
    </citation>
    <scope>NUCLEOTIDE SEQUENCE</scope>
    <source>
        <strain evidence="13">USDA</strain>
    </source>
</reference>
<dbReference type="PROSITE" id="PS00728">
    <property type="entry name" value="AP_NUCLEASE_F1_3"/>
    <property type="match status" value="1"/>
</dbReference>
<dbReference type="Proteomes" id="UP000009046">
    <property type="component" value="Unassembled WGS sequence"/>
</dbReference>
<evidence type="ECO:0000256" key="6">
    <source>
        <dbReference type="ARBA" id="ARBA00022842"/>
    </source>
</evidence>
<dbReference type="EC" id="3.1.21.-" evidence="10"/>
<dbReference type="InterPro" id="IPR020848">
    <property type="entry name" value="AP_endonuclease_F1_CS"/>
</dbReference>
<reference evidence="14" key="3">
    <citation type="submission" date="2020-05" db="UniProtKB">
        <authorList>
            <consortium name="EnsemblMetazoa"/>
        </authorList>
    </citation>
    <scope>IDENTIFICATION</scope>
    <source>
        <strain evidence="14">USDA</strain>
    </source>
</reference>
<feature type="binding site" evidence="8">
    <location>
        <position position="225"/>
    </location>
    <ligand>
        <name>Mg(2+)</name>
        <dbReference type="ChEBI" id="CHEBI:18420"/>
        <label>1</label>
    </ligand>
</feature>
<evidence type="ECO:0000256" key="9">
    <source>
        <dbReference type="PIRSR" id="PIRSR604808-3"/>
    </source>
</evidence>
<dbReference type="GO" id="GO:0016829">
    <property type="term" value="F:lyase activity"/>
    <property type="evidence" value="ECO:0007669"/>
    <property type="project" value="UniProtKB-KW"/>
</dbReference>
<dbReference type="EC" id="3.1.11.2" evidence="10"/>
<feature type="active site" description="Proton acceptor" evidence="7">
    <location>
        <position position="321"/>
    </location>
</feature>
<dbReference type="PROSITE" id="PS00727">
    <property type="entry name" value="AP_NUCLEASE_F1_2"/>
    <property type="match status" value="1"/>
</dbReference>
<evidence type="ECO:0000259" key="12">
    <source>
        <dbReference type="Pfam" id="PF03372"/>
    </source>
</evidence>
<comment type="catalytic activity">
    <reaction evidence="1">
        <text>Exonucleolytic cleavage in the 3'- to 5'-direction to yield nucleoside 5'-phosphates.</text>
        <dbReference type="EC" id="3.1.11.2"/>
    </reaction>
</comment>
<feature type="site" description="Important for catalytic activity" evidence="9">
    <location>
        <position position="295"/>
    </location>
</feature>
<feature type="active site" evidence="7">
    <location>
        <position position="184"/>
    </location>
</feature>
<keyword evidence="6 8" id="KW-0460">Magnesium</keyword>
<comment type="cofactor">
    <cofactor evidence="8 10">
        <name>Mg(2+)</name>
        <dbReference type="ChEBI" id="CHEBI:18420"/>
    </cofactor>
    <cofactor evidence="8 10">
        <name>Mn(2+)</name>
        <dbReference type="ChEBI" id="CHEBI:29035"/>
    </cofactor>
    <text evidence="8 10">Probably binds two magnesium or manganese ions per subunit.</text>
</comment>
<dbReference type="InterPro" id="IPR005135">
    <property type="entry name" value="Endo/exonuclease/phosphatase"/>
</dbReference>
<dbReference type="InParanoid" id="E0VA47"/>
<dbReference type="GO" id="GO:0008311">
    <property type="term" value="F:double-stranded DNA 3'-5' DNA exonuclease activity"/>
    <property type="evidence" value="ECO:0007669"/>
    <property type="project" value="UniProtKB-EC"/>
</dbReference>
<dbReference type="Gene3D" id="3.60.10.10">
    <property type="entry name" value="Endonuclease/exonuclease/phosphatase"/>
    <property type="match status" value="1"/>
</dbReference>
<dbReference type="PANTHER" id="PTHR22748">
    <property type="entry name" value="AP ENDONUCLEASE"/>
    <property type="match status" value="1"/>
</dbReference>
<dbReference type="EMBL" id="DS235004">
    <property type="protein sequence ID" value="EEB10253.1"/>
    <property type="molecule type" value="Genomic_DNA"/>
</dbReference>
<dbReference type="PROSITE" id="PS51435">
    <property type="entry name" value="AP_NUCLEASE_F1_4"/>
    <property type="match status" value="1"/>
</dbReference>
<evidence type="ECO:0000256" key="7">
    <source>
        <dbReference type="PIRSR" id="PIRSR604808-1"/>
    </source>
</evidence>
<keyword evidence="8" id="KW-0464">Manganese</keyword>
<evidence type="ECO:0000256" key="3">
    <source>
        <dbReference type="ARBA" id="ARBA00007092"/>
    </source>
</evidence>
<dbReference type="OrthoDB" id="498125at2759"/>
<dbReference type="CTD" id="8238872"/>
<dbReference type="GO" id="GO:0005634">
    <property type="term" value="C:nucleus"/>
    <property type="evidence" value="ECO:0007669"/>
    <property type="project" value="TreeGrafter"/>
</dbReference>
<dbReference type="InterPro" id="IPR036691">
    <property type="entry name" value="Endo/exonu/phosph_ase_sf"/>
</dbReference>
<dbReference type="GO" id="GO:0006284">
    <property type="term" value="P:base-excision repair"/>
    <property type="evidence" value="ECO:0007669"/>
    <property type="project" value="TreeGrafter"/>
</dbReference>
<keyword evidence="15" id="KW-1185">Reference proteome</keyword>
<keyword evidence="10" id="KW-0234">DNA repair</keyword>
<dbReference type="EMBL" id="AAZO01000326">
    <property type="status" value="NOT_ANNOTATED_CDS"/>
    <property type="molecule type" value="Genomic_DNA"/>
</dbReference>
<evidence type="ECO:0000256" key="11">
    <source>
        <dbReference type="SAM" id="MobiDB-lite"/>
    </source>
</evidence>
<evidence type="ECO:0000256" key="1">
    <source>
        <dbReference type="ARBA" id="ARBA00000493"/>
    </source>
</evidence>
<dbReference type="CDD" id="cd09087">
    <property type="entry name" value="Ape1-like_AP-endo"/>
    <property type="match status" value="1"/>
</dbReference>
<dbReference type="STRING" id="121224.E0VA47"/>
<dbReference type="SUPFAM" id="SSF56219">
    <property type="entry name" value="DNase I-like"/>
    <property type="match status" value="1"/>
</dbReference>
<feature type="binding site" evidence="8">
    <location>
        <position position="223"/>
    </location>
    <ligand>
        <name>Mg(2+)</name>
        <dbReference type="ChEBI" id="CHEBI:18420"/>
        <label>1</label>
    </ligand>
</feature>
<feature type="binding site" evidence="8">
    <location>
        <position position="320"/>
    </location>
    <ligand>
        <name>Mg(2+)</name>
        <dbReference type="ChEBI" id="CHEBI:18420"/>
        <label>1</label>
    </ligand>
</feature>
<dbReference type="GO" id="GO:0008081">
    <property type="term" value="F:phosphoric diester hydrolase activity"/>
    <property type="evidence" value="ECO:0007669"/>
    <property type="project" value="TreeGrafter"/>
</dbReference>
<proteinExistence type="inferred from homology"/>
<evidence type="ECO:0000313" key="13">
    <source>
        <dbReference type="EMBL" id="EEB10253.1"/>
    </source>
</evidence>
<sequence length="332" mass="37373">MPKRKAVQKTITEFADVNKKAKVKKDDSDSSNKVETSGKVKGKSETSEKKPLNKIDTDFDIIDFKCAKNSSAGNSWNFKISSWNVVSLKSITNKNGMEYVRRESPDVMCFQETKCSEKNAPSESKLPGYHRYFAAGVKEGYAGVALYSKLKPLSVKIGIGHKEHDTEGRVITAEYEDFYLVTAYVPNAGRGLVTLPKRLKWDVAFKGYLKKLDSEKPVILCGDLNVAHNEIDLKNPSTNTKTAGFTQEERDGFTKLLNAGFIDTFRKLYPNKEGAYTYWNYIGNARSRNAGWRLDYFVVSERIMSTVCDSVIRKEVYGSDHCPITLFVALDN</sequence>
<dbReference type="GeneID" id="8238872"/>
<dbReference type="VEuPathDB" id="VectorBase:PHUM026780"/>
<evidence type="ECO:0000256" key="2">
    <source>
        <dbReference type="ARBA" id="ARBA00001936"/>
    </source>
</evidence>
<dbReference type="HOGENOM" id="CLU_027539_1_0_1"/>
<organism>
    <name type="scientific">Pediculus humanus subsp. corporis</name>
    <name type="common">Body louse</name>
    <dbReference type="NCBI Taxonomy" id="121224"/>
    <lineage>
        <taxon>Eukaryota</taxon>
        <taxon>Metazoa</taxon>
        <taxon>Ecdysozoa</taxon>
        <taxon>Arthropoda</taxon>
        <taxon>Hexapoda</taxon>
        <taxon>Insecta</taxon>
        <taxon>Pterygota</taxon>
        <taxon>Neoptera</taxon>
        <taxon>Paraneoptera</taxon>
        <taxon>Psocodea</taxon>
        <taxon>Troctomorpha</taxon>
        <taxon>Phthiraptera</taxon>
        <taxon>Anoplura</taxon>
        <taxon>Pediculidae</taxon>
        <taxon>Pediculus</taxon>
    </lineage>
</organism>
<feature type="active site" description="Proton donor/acceptor" evidence="7">
    <location>
        <position position="223"/>
    </location>
</feature>
<feature type="binding site" evidence="8">
    <location>
        <position position="112"/>
    </location>
    <ligand>
        <name>Mg(2+)</name>
        <dbReference type="ChEBI" id="CHEBI:18420"/>
        <label>1</label>
    </ligand>
</feature>
<dbReference type="GO" id="GO:0003906">
    <property type="term" value="F:DNA-(apurinic or apyrimidinic site) endonuclease activity"/>
    <property type="evidence" value="ECO:0007669"/>
    <property type="project" value="TreeGrafter"/>
</dbReference>
<evidence type="ECO:0000256" key="10">
    <source>
        <dbReference type="RuleBase" id="RU362131"/>
    </source>
</evidence>
<dbReference type="AlphaFoldDB" id="E0VA47"/>
<comment type="cofactor">
    <cofactor evidence="2">
        <name>Mn(2+)</name>
        <dbReference type="ChEBI" id="CHEBI:29035"/>
    </cofactor>
</comment>
<dbReference type="GO" id="GO:0003677">
    <property type="term" value="F:DNA binding"/>
    <property type="evidence" value="ECO:0007669"/>
    <property type="project" value="InterPro"/>
</dbReference>
<dbReference type="Pfam" id="PF03372">
    <property type="entry name" value="Exo_endo_phos"/>
    <property type="match status" value="1"/>
</dbReference>
<dbReference type="NCBIfam" id="TIGR00633">
    <property type="entry name" value="xth"/>
    <property type="match status" value="1"/>
</dbReference>
<dbReference type="eggNOG" id="KOG1294">
    <property type="taxonomic scope" value="Eukaryota"/>
</dbReference>
<name>E0VA47_PEDHC</name>
<feature type="site" description="Interaction with DNA substrate" evidence="9">
    <location>
        <position position="321"/>
    </location>
</feature>
<dbReference type="NCBIfam" id="TIGR00195">
    <property type="entry name" value="exoDNase_III"/>
    <property type="match status" value="1"/>
</dbReference>
<evidence type="ECO:0000313" key="15">
    <source>
        <dbReference type="Proteomes" id="UP000009046"/>
    </source>
</evidence>
<keyword evidence="13" id="KW-0456">Lyase</keyword>
<feature type="domain" description="Endonuclease/exonuclease/phosphatase" evidence="12">
    <location>
        <begin position="98"/>
        <end position="321"/>
    </location>
</feature>
<keyword evidence="4 8" id="KW-0479">Metal-binding</keyword>
<reference evidence="13" key="1">
    <citation type="submission" date="2007-04" db="EMBL/GenBank/DDBJ databases">
        <title>Annotation of Pediculus humanus corporis strain USDA.</title>
        <authorList>
            <person name="Kirkness E."/>
            <person name="Hannick L."/>
            <person name="Hass B."/>
            <person name="Bruggner R."/>
            <person name="Lawson D."/>
            <person name="Bidwell S."/>
            <person name="Joardar V."/>
            <person name="Caler E."/>
            <person name="Walenz B."/>
            <person name="Inman J."/>
            <person name="Schobel S."/>
            <person name="Galinsky K."/>
            <person name="Amedeo P."/>
            <person name="Strausberg R."/>
        </authorList>
    </citation>
    <scope>NUCLEOTIDE SEQUENCE</scope>
    <source>
        <strain evidence="13">USDA</strain>
    </source>
</reference>
<dbReference type="KEGG" id="phu:Phum_PHUM026780"/>
<feature type="binding site" evidence="8">
    <location>
        <position position="321"/>
    </location>
    <ligand>
        <name>Mg(2+)</name>
        <dbReference type="ChEBI" id="CHEBI:18420"/>
        <label>1</label>
    </ligand>
</feature>
<comment type="similarity">
    <text evidence="3 10">Belongs to the DNA repair enzymes AP/ExoA family.</text>
</comment>
<evidence type="ECO:0000313" key="14">
    <source>
        <dbReference type="EnsemblMetazoa" id="PHUM026780-PA"/>
    </source>
</evidence>
<dbReference type="GO" id="GO:0046872">
    <property type="term" value="F:metal ion binding"/>
    <property type="evidence" value="ECO:0007669"/>
    <property type="project" value="UniProtKB-KW"/>
</dbReference>
<gene>
    <name evidence="14" type="primary">8238872</name>
    <name evidence="13" type="ORF">Phum_PHUM026780</name>
</gene>